<evidence type="ECO:0000259" key="9">
    <source>
        <dbReference type="Pfam" id="PF13847"/>
    </source>
</evidence>
<dbReference type="Proteomes" id="UP000631114">
    <property type="component" value="Unassembled WGS sequence"/>
</dbReference>
<evidence type="ECO:0000256" key="2">
    <source>
        <dbReference type="ARBA" id="ARBA00022603"/>
    </source>
</evidence>
<evidence type="ECO:0000256" key="3">
    <source>
        <dbReference type="ARBA" id="ARBA00022679"/>
    </source>
</evidence>
<evidence type="ECO:0000256" key="5">
    <source>
        <dbReference type="ARBA" id="ARBA00035674"/>
    </source>
</evidence>
<dbReference type="SUPFAM" id="SSF53335">
    <property type="entry name" value="S-adenosyl-L-methionine-dependent methyltransferases"/>
    <property type="match status" value="2"/>
</dbReference>
<dbReference type="PANTHER" id="PTHR44307:SF2">
    <property type="entry name" value="PHOSPHOETHANOLAMINE METHYLTRANSFERASE ISOFORM X1"/>
    <property type="match status" value="1"/>
</dbReference>
<evidence type="ECO:0000256" key="1">
    <source>
        <dbReference type="ARBA" id="ARBA00005189"/>
    </source>
</evidence>
<protein>
    <recommendedName>
        <fullName evidence="5">phosphoethanolamine N-methyltransferase</fullName>
        <ecNumber evidence="5">2.1.1.103</ecNumber>
    </recommendedName>
</protein>
<keyword evidence="3" id="KW-0808">Transferase</keyword>
<organism evidence="10 11">
    <name type="scientific">Coptis chinensis</name>
    <dbReference type="NCBI Taxonomy" id="261450"/>
    <lineage>
        <taxon>Eukaryota</taxon>
        <taxon>Viridiplantae</taxon>
        <taxon>Streptophyta</taxon>
        <taxon>Embryophyta</taxon>
        <taxon>Tracheophyta</taxon>
        <taxon>Spermatophyta</taxon>
        <taxon>Magnoliopsida</taxon>
        <taxon>Ranunculales</taxon>
        <taxon>Ranunculaceae</taxon>
        <taxon>Coptidoideae</taxon>
        <taxon>Coptis</taxon>
    </lineage>
</organism>
<comment type="catalytic activity">
    <reaction evidence="7">
        <text>phosphoethanolamine + S-adenosyl-L-methionine = N-methylethanolamine phosphate + S-adenosyl-L-homocysteine + H(+)</text>
        <dbReference type="Rhea" id="RHEA:20365"/>
        <dbReference type="ChEBI" id="CHEBI:15378"/>
        <dbReference type="ChEBI" id="CHEBI:57781"/>
        <dbReference type="ChEBI" id="CHEBI:57856"/>
        <dbReference type="ChEBI" id="CHEBI:58190"/>
        <dbReference type="ChEBI" id="CHEBI:59789"/>
        <dbReference type="EC" id="2.1.1.103"/>
    </reaction>
    <physiologicalReaction direction="left-to-right" evidence="7">
        <dbReference type="Rhea" id="RHEA:20366"/>
    </physiologicalReaction>
</comment>
<dbReference type="OrthoDB" id="8300214at2759"/>
<comment type="pathway">
    <text evidence="1">Lipid metabolism.</text>
</comment>
<feature type="domain" description="Methyltransferase" evidence="9">
    <location>
        <begin position="294"/>
        <end position="400"/>
    </location>
</feature>
<comment type="pathway">
    <text evidence="4">Phospholipid metabolism; phosphatidylcholine biosynthesis; phosphocholine from phosphoethanolamine: step 1/1.</text>
</comment>
<dbReference type="GO" id="GO:0032259">
    <property type="term" value="P:methylation"/>
    <property type="evidence" value="ECO:0007669"/>
    <property type="project" value="UniProtKB-KW"/>
</dbReference>
<evidence type="ECO:0000313" key="10">
    <source>
        <dbReference type="EMBL" id="KAF9592438.1"/>
    </source>
</evidence>
<dbReference type="Pfam" id="PF13847">
    <property type="entry name" value="Methyltransf_31"/>
    <property type="match status" value="2"/>
</dbReference>
<name>A0A835H8H1_9MAGN</name>
<comment type="catalytic activity">
    <reaction evidence="6">
        <text>N,N-dimethylethanolamine phosphate + S-adenosyl-L-methionine = phosphocholine + S-adenosyl-L-homocysteine + H(+)</text>
        <dbReference type="Rhea" id="RHEA:25325"/>
        <dbReference type="ChEBI" id="CHEBI:15378"/>
        <dbReference type="ChEBI" id="CHEBI:57856"/>
        <dbReference type="ChEBI" id="CHEBI:58641"/>
        <dbReference type="ChEBI" id="CHEBI:59789"/>
        <dbReference type="ChEBI" id="CHEBI:295975"/>
        <dbReference type="EC" id="2.1.1.103"/>
    </reaction>
    <physiologicalReaction direction="left-to-right" evidence="6">
        <dbReference type="Rhea" id="RHEA:25326"/>
    </physiologicalReaction>
</comment>
<dbReference type="EMBL" id="JADFTS010000008">
    <property type="protein sequence ID" value="KAF9592438.1"/>
    <property type="molecule type" value="Genomic_DNA"/>
</dbReference>
<proteinExistence type="predicted"/>
<dbReference type="GO" id="GO:0006656">
    <property type="term" value="P:phosphatidylcholine biosynthetic process"/>
    <property type="evidence" value="ECO:0007669"/>
    <property type="project" value="InterPro"/>
</dbReference>
<dbReference type="PANTHER" id="PTHR44307">
    <property type="entry name" value="PHOSPHOETHANOLAMINE METHYLTRANSFERASE"/>
    <property type="match status" value="1"/>
</dbReference>
<comment type="catalytic activity">
    <reaction evidence="8">
        <text>N-methylethanolamine phosphate + S-adenosyl-L-methionine = N,N-dimethylethanolamine phosphate + S-adenosyl-L-homocysteine + H(+)</text>
        <dbReference type="Rhea" id="RHEA:25321"/>
        <dbReference type="ChEBI" id="CHEBI:15378"/>
        <dbReference type="ChEBI" id="CHEBI:57781"/>
        <dbReference type="ChEBI" id="CHEBI:57856"/>
        <dbReference type="ChEBI" id="CHEBI:58641"/>
        <dbReference type="ChEBI" id="CHEBI:59789"/>
        <dbReference type="EC" id="2.1.1.103"/>
    </reaction>
    <physiologicalReaction direction="left-to-right" evidence="8">
        <dbReference type="Rhea" id="RHEA:25322"/>
    </physiologicalReaction>
</comment>
<reference evidence="10 11" key="1">
    <citation type="submission" date="2020-10" db="EMBL/GenBank/DDBJ databases">
        <title>The Coptis chinensis genome and diversification of protoberbering-type alkaloids.</title>
        <authorList>
            <person name="Wang B."/>
            <person name="Shu S."/>
            <person name="Song C."/>
            <person name="Liu Y."/>
        </authorList>
    </citation>
    <scope>NUCLEOTIDE SEQUENCE [LARGE SCALE GENOMIC DNA]</scope>
    <source>
        <strain evidence="10">HL-2020</strain>
        <tissue evidence="10">Leaf</tissue>
    </source>
</reference>
<dbReference type="CDD" id="cd02440">
    <property type="entry name" value="AdoMet_MTases"/>
    <property type="match status" value="2"/>
</dbReference>
<gene>
    <name evidence="10" type="ORF">IFM89_014928</name>
</gene>
<evidence type="ECO:0000313" key="11">
    <source>
        <dbReference type="Proteomes" id="UP000631114"/>
    </source>
</evidence>
<keyword evidence="11" id="KW-1185">Reference proteome</keyword>
<evidence type="ECO:0000256" key="7">
    <source>
        <dbReference type="ARBA" id="ARBA00047622"/>
    </source>
</evidence>
<comment type="caution">
    <text evidence="10">The sequence shown here is derived from an EMBL/GenBank/DDBJ whole genome shotgun (WGS) entry which is preliminary data.</text>
</comment>
<dbReference type="Gene3D" id="3.40.50.150">
    <property type="entry name" value="Vaccinia Virus protein VP39"/>
    <property type="match status" value="2"/>
</dbReference>
<feature type="domain" description="Methyltransferase" evidence="9">
    <location>
        <begin position="51"/>
        <end position="189"/>
    </location>
</feature>
<evidence type="ECO:0000256" key="8">
    <source>
        <dbReference type="ARBA" id="ARBA00047841"/>
    </source>
</evidence>
<dbReference type="InterPro" id="IPR025771">
    <property type="entry name" value="Phosphoethanolamine_N-MeTrfase"/>
</dbReference>
<dbReference type="GO" id="GO:0000234">
    <property type="term" value="F:phosphoethanolamine N-methyltransferase activity"/>
    <property type="evidence" value="ECO:0007669"/>
    <property type="project" value="UniProtKB-EC"/>
</dbReference>
<sequence>MSTQEERDVQKNYWIEHSVDLTVEAMMLDSKASDLDKEERPEVLSLLPPFKGKSVLELGAGIGRFTGELAKEAGQVLALDFIESVIKKNECTNGHFKNAKFMCADVTSPELKITPGSVDLIFSNWLLMYLSDHEVRSSSQAKKLVVLLVEKLAEKMVNWLEVGGYIFFRESCFHQSGDSKRKNNPTHYREPRYYTKIFKECQTHDDSGNAFELSLVSCKCIGAYVRNKKNQNQICWLFKKVRTDEDKGFQRFLDNVQYKCSGILRYERVFGEGFVSTGGIETTKEFVAKLDLQPGQKVLDVGCGIGGGDFYMAENFDVDVIGIDLSVNMVSFALERAIGRKCSVEFEVADCTKKTYPDNSFDVIYSRDTILHIQDKPELFRTFFKWLKPGGKVLISDYCRSAGAPSLEFGEYIKQRGYDLHDVKAYGQMLKDAGFDNVIAEDRTDQFVKVLQKELDGIEKDKDDFVSNFSEEDYNDIVGGWKSKLVRSSSSGEQRWGLFIAKKK</sequence>
<dbReference type="PROSITE" id="PS51582">
    <property type="entry name" value="SAM_PEAMT"/>
    <property type="match status" value="1"/>
</dbReference>
<dbReference type="InterPro" id="IPR029063">
    <property type="entry name" value="SAM-dependent_MTases_sf"/>
</dbReference>
<dbReference type="InterPro" id="IPR025714">
    <property type="entry name" value="Methyltranfer_dom"/>
</dbReference>
<accession>A0A835H8H1</accession>
<evidence type="ECO:0000256" key="6">
    <source>
        <dbReference type="ARBA" id="ARBA00047619"/>
    </source>
</evidence>
<dbReference type="EC" id="2.1.1.103" evidence="5"/>
<keyword evidence="2" id="KW-0489">Methyltransferase</keyword>
<evidence type="ECO:0000256" key="4">
    <source>
        <dbReference type="ARBA" id="ARBA00035631"/>
    </source>
</evidence>
<dbReference type="AlphaFoldDB" id="A0A835H8H1"/>